<name>A0A9X2LAY9_9PROT</name>
<proteinExistence type="predicted"/>
<dbReference type="EMBL" id="JANIBC010000013">
    <property type="protein sequence ID" value="MCQ8186144.1"/>
    <property type="molecule type" value="Genomic_DNA"/>
</dbReference>
<reference evidence="2" key="1">
    <citation type="submission" date="2022-07" db="EMBL/GenBank/DDBJ databases">
        <title>Parvularcula maris sp. nov., an algicidal bacterium isolated from seawater.</title>
        <authorList>
            <person name="Li F."/>
        </authorList>
    </citation>
    <scope>NUCLEOTIDE SEQUENCE</scope>
    <source>
        <strain evidence="2">BGMRC 0090</strain>
    </source>
</reference>
<keyword evidence="2" id="KW-0378">Hydrolase</keyword>
<feature type="domain" description="Serine aminopeptidase S33" evidence="1">
    <location>
        <begin position="41"/>
        <end position="288"/>
    </location>
</feature>
<dbReference type="InterPro" id="IPR051044">
    <property type="entry name" value="MAG_DAG_Lipase"/>
</dbReference>
<evidence type="ECO:0000313" key="3">
    <source>
        <dbReference type="Proteomes" id="UP001142610"/>
    </source>
</evidence>
<comment type="caution">
    <text evidence="2">The sequence shown here is derived from an EMBL/GenBank/DDBJ whole genome shotgun (WGS) entry which is preliminary data.</text>
</comment>
<dbReference type="Proteomes" id="UP001142610">
    <property type="component" value="Unassembled WGS sequence"/>
</dbReference>
<dbReference type="Pfam" id="PF12146">
    <property type="entry name" value="Hydrolase_4"/>
    <property type="match status" value="1"/>
</dbReference>
<dbReference type="InterPro" id="IPR029058">
    <property type="entry name" value="AB_hydrolase_fold"/>
</dbReference>
<dbReference type="PANTHER" id="PTHR11614">
    <property type="entry name" value="PHOSPHOLIPASE-RELATED"/>
    <property type="match status" value="1"/>
</dbReference>
<dbReference type="Gene3D" id="3.40.50.1820">
    <property type="entry name" value="alpha/beta hydrolase"/>
    <property type="match status" value="1"/>
</dbReference>
<dbReference type="RefSeq" id="WP_256620040.1">
    <property type="nucleotide sequence ID" value="NZ_JANIBC010000013.1"/>
</dbReference>
<protein>
    <submittedName>
        <fullName evidence="2">Alpha/beta hydrolase</fullName>
    </submittedName>
</protein>
<keyword evidence="3" id="KW-1185">Reference proteome</keyword>
<dbReference type="AlphaFoldDB" id="A0A9X2LAY9"/>
<evidence type="ECO:0000313" key="2">
    <source>
        <dbReference type="EMBL" id="MCQ8186144.1"/>
    </source>
</evidence>
<evidence type="ECO:0000259" key="1">
    <source>
        <dbReference type="Pfam" id="PF12146"/>
    </source>
</evidence>
<dbReference type="SUPFAM" id="SSF53474">
    <property type="entry name" value="alpha/beta-Hydrolases"/>
    <property type="match status" value="1"/>
</dbReference>
<gene>
    <name evidence="2" type="ORF">NOG11_12210</name>
</gene>
<accession>A0A9X2LAY9</accession>
<dbReference type="GO" id="GO:0016787">
    <property type="term" value="F:hydrolase activity"/>
    <property type="evidence" value="ECO:0007669"/>
    <property type="project" value="UniProtKB-KW"/>
</dbReference>
<dbReference type="InterPro" id="IPR022742">
    <property type="entry name" value="Hydrolase_4"/>
</dbReference>
<sequence>MEARLIAAPSVTFPEGASASYFESFDGATIRLVDYGGSGERGVCLVVPGWTEPAEKYAEVALDLRDRDFAVHCIDPRGQGLSLRLCTEDQRGRIDDFAKYVGDLRHAVGLLGTDRLTLLGHSMGGLTVLSYLCSGGNAQCAVLSAPATRIFPHVWQRLGVRAAAGLLCRLGLQDRPLSKEGGEAMVFEGNSFTSDEKRHGYLKGLLETSDDLRLPRQTPAMVRALHRQQRWLDREGLGQLRVPTAIVSASEDSVVDSTHHQEIAKAHPELITLTEIEGAKHEILMERDELRDQFWDAFDQHMERYLEPASAERT</sequence>
<organism evidence="2 3">
    <name type="scientific">Parvularcula maris</name>
    <dbReference type="NCBI Taxonomy" id="2965077"/>
    <lineage>
        <taxon>Bacteria</taxon>
        <taxon>Pseudomonadati</taxon>
        <taxon>Pseudomonadota</taxon>
        <taxon>Alphaproteobacteria</taxon>
        <taxon>Parvularculales</taxon>
        <taxon>Parvularculaceae</taxon>
        <taxon>Parvularcula</taxon>
    </lineage>
</organism>